<evidence type="ECO:0000256" key="1">
    <source>
        <dbReference type="ARBA" id="ARBA00022512"/>
    </source>
</evidence>
<keyword evidence="3" id="KW-0732">Signal</keyword>
<gene>
    <name evidence="8" type="ORF">BC335_1877</name>
</gene>
<keyword evidence="2" id="KW-0964">Secreted</keyword>
<name>A0A386RGA5_LACHE</name>
<proteinExistence type="predicted"/>
<protein>
    <recommendedName>
        <fullName evidence="7">Gram-positive cocci surface proteins LPxTG domain-containing protein</fullName>
    </recommendedName>
</protein>
<feature type="region of interest" description="Disordered" evidence="5">
    <location>
        <begin position="223"/>
        <end position="283"/>
    </location>
</feature>
<keyword evidence="4" id="KW-0572">Peptidoglycan-anchor</keyword>
<dbReference type="RefSeq" id="WP_162922120.1">
    <property type="nucleotide sequence ID" value="NZ_CP017982.1"/>
</dbReference>
<feature type="compositionally biased region" description="Basic and acidic residues" evidence="5">
    <location>
        <begin position="243"/>
        <end position="261"/>
    </location>
</feature>
<keyword evidence="6" id="KW-0472">Membrane</keyword>
<dbReference type="EMBL" id="CP017982">
    <property type="protein sequence ID" value="AYE62253.1"/>
    <property type="molecule type" value="Genomic_DNA"/>
</dbReference>
<feature type="region of interest" description="Disordered" evidence="5">
    <location>
        <begin position="90"/>
        <end position="114"/>
    </location>
</feature>
<evidence type="ECO:0000256" key="4">
    <source>
        <dbReference type="ARBA" id="ARBA00023088"/>
    </source>
</evidence>
<sequence length="377" mass="40354">MVLIQKLLNITYTPNKQTTNIVYKDKDGQTIKTDKVDGKTDKTIPVDPTKDVPAGWKIIPDQKIPETVKVTPDGVPTVVVKIEHKTITVTPETPEGDIPTGKVSGDPSKTYPAMESITKTPTRTITVIKPDGSKLEIKQTVEFTRTATFDEVTGAVTYSDWKFAKSTAKGGKSQWDAYTPQAISGYTMHIEQKVGDKTTTISSIVAADVTEATGNVTITVTYVPITPGGGEGGGDDIIPGKPSKPDDHKPGVPDKTPDKPIIENPDDTEIDTTPKDQDLESGPAAIKGYKETNAPLHEDMNNAAPVRGNNSISPKGADTYAETNAPTKAASVESEEKGGKHVLPQTGEKENTAGIFGILAMVLGFFGLADRKKKKDE</sequence>
<evidence type="ECO:0000256" key="3">
    <source>
        <dbReference type="ARBA" id="ARBA00022729"/>
    </source>
</evidence>
<reference evidence="8 9" key="1">
    <citation type="submission" date="2016-10" db="EMBL/GenBank/DDBJ databases">
        <title>Complete genomic sequencing of Lactobacillus helveticus LH99 and comparative genome analysis.</title>
        <authorList>
            <person name="Li N."/>
            <person name="You C."/>
            <person name="Liu Z."/>
        </authorList>
    </citation>
    <scope>NUCLEOTIDE SEQUENCE [LARGE SCALE GENOMIC DNA]</scope>
    <source>
        <strain evidence="8 9">LH99</strain>
    </source>
</reference>
<dbReference type="Pfam" id="PF17966">
    <property type="entry name" value="Muc_B2"/>
    <property type="match status" value="1"/>
</dbReference>
<keyword evidence="6" id="KW-0812">Transmembrane</keyword>
<dbReference type="InterPro" id="IPR019931">
    <property type="entry name" value="LPXTG_anchor"/>
</dbReference>
<dbReference type="PROSITE" id="PS50847">
    <property type="entry name" value="GRAM_POS_ANCHORING"/>
    <property type="match status" value="1"/>
</dbReference>
<dbReference type="Gene3D" id="2.60.40.4300">
    <property type="match status" value="1"/>
</dbReference>
<evidence type="ECO:0000313" key="9">
    <source>
        <dbReference type="Proteomes" id="UP000267794"/>
    </source>
</evidence>
<keyword evidence="1" id="KW-0134">Cell wall</keyword>
<dbReference type="InterPro" id="IPR041495">
    <property type="entry name" value="Mub_B2"/>
</dbReference>
<dbReference type="NCBIfam" id="TIGR01167">
    <property type="entry name" value="LPXTG_anchor"/>
    <property type="match status" value="1"/>
</dbReference>
<organism evidence="8 9">
    <name type="scientific">Lactobacillus helveticus</name>
    <name type="common">Lactobacillus suntoryeus</name>
    <dbReference type="NCBI Taxonomy" id="1587"/>
    <lineage>
        <taxon>Bacteria</taxon>
        <taxon>Bacillati</taxon>
        <taxon>Bacillota</taxon>
        <taxon>Bacilli</taxon>
        <taxon>Lactobacillales</taxon>
        <taxon>Lactobacillaceae</taxon>
        <taxon>Lactobacillus</taxon>
    </lineage>
</organism>
<feature type="region of interest" description="Disordered" evidence="5">
    <location>
        <begin position="299"/>
        <end position="349"/>
    </location>
</feature>
<evidence type="ECO:0000256" key="5">
    <source>
        <dbReference type="SAM" id="MobiDB-lite"/>
    </source>
</evidence>
<dbReference type="Pfam" id="PF00746">
    <property type="entry name" value="Gram_pos_anchor"/>
    <property type="match status" value="1"/>
</dbReference>
<keyword evidence="6" id="KW-1133">Transmembrane helix</keyword>
<evidence type="ECO:0000256" key="6">
    <source>
        <dbReference type="SAM" id="Phobius"/>
    </source>
</evidence>
<evidence type="ECO:0000259" key="7">
    <source>
        <dbReference type="PROSITE" id="PS50847"/>
    </source>
</evidence>
<evidence type="ECO:0000313" key="8">
    <source>
        <dbReference type="EMBL" id="AYE62253.1"/>
    </source>
</evidence>
<dbReference type="AlphaFoldDB" id="A0A386RGA5"/>
<feature type="domain" description="Gram-positive cocci surface proteins LPxTG" evidence="7">
    <location>
        <begin position="343"/>
        <end position="377"/>
    </location>
</feature>
<accession>A0A386RGA5</accession>
<dbReference type="Proteomes" id="UP000267794">
    <property type="component" value="Chromosome"/>
</dbReference>
<feature type="transmembrane region" description="Helical" evidence="6">
    <location>
        <begin position="352"/>
        <end position="369"/>
    </location>
</feature>
<evidence type="ECO:0000256" key="2">
    <source>
        <dbReference type="ARBA" id="ARBA00022525"/>
    </source>
</evidence>